<dbReference type="EMBL" id="JBBNAF010000055">
    <property type="protein sequence ID" value="KAK9081371.1"/>
    <property type="molecule type" value="Genomic_DNA"/>
</dbReference>
<protein>
    <submittedName>
        <fullName evidence="1">Uncharacterized protein</fullName>
    </submittedName>
</protein>
<comment type="caution">
    <text evidence="1">The sequence shown here is derived from an EMBL/GenBank/DDBJ whole genome shotgun (WGS) entry which is preliminary data.</text>
</comment>
<organism evidence="1 2">
    <name type="scientific">Stephania yunnanensis</name>
    <dbReference type="NCBI Taxonomy" id="152371"/>
    <lineage>
        <taxon>Eukaryota</taxon>
        <taxon>Viridiplantae</taxon>
        <taxon>Streptophyta</taxon>
        <taxon>Embryophyta</taxon>
        <taxon>Tracheophyta</taxon>
        <taxon>Spermatophyta</taxon>
        <taxon>Magnoliopsida</taxon>
        <taxon>Ranunculales</taxon>
        <taxon>Menispermaceae</taxon>
        <taxon>Menispermoideae</taxon>
        <taxon>Cissampelideae</taxon>
        <taxon>Stephania</taxon>
    </lineage>
</organism>
<evidence type="ECO:0000313" key="2">
    <source>
        <dbReference type="Proteomes" id="UP001420932"/>
    </source>
</evidence>
<name>A0AAP0DUJ8_9MAGN</name>
<keyword evidence="2" id="KW-1185">Reference proteome</keyword>
<reference evidence="1 2" key="1">
    <citation type="submission" date="2024-01" db="EMBL/GenBank/DDBJ databases">
        <title>Genome assemblies of Stephania.</title>
        <authorList>
            <person name="Yang L."/>
        </authorList>
    </citation>
    <scope>NUCLEOTIDE SEQUENCE [LARGE SCALE GENOMIC DNA]</scope>
    <source>
        <strain evidence="1">YNDBR</strain>
        <tissue evidence="1">Leaf</tissue>
    </source>
</reference>
<accession>A0AAP0DUJ8</accession>
<gene>
    <name evidence="1" type="ORF">Syun_031150</name>
</gene>
<evidence type="ECO:0000313" key="1">
    <source>
        <dbReference type="EMBL" id="KAK9081371.1"/>
    </source>
</evidence>
<sequence>MQTLTHAVKASNRDIKPETMICSTLNKNMAPVLICNDTLTIIVITMSVSEARFAESSDSFMFTIEGLKKPIEMQIKEVPQSLDSWSYALGIEVVRSTGSLVATERSDRVNELIVKN</sequence>
<dbReference type="AlphaFoldDB" id="A0AAP0DUJ8"/>
<dbReference type="Proteomes" id="UP001420932">
    <property type="component" value="Unassembled WGS sequence"/>
</dbReference>
<proteinExistence type="predicted"/>